<organism evidence="1 2">
    <name type="scientific">Sphaerodactylus townsendi</name>
    <dbReference type="NCBI Taxonomy" id="933632"/>
    <lineage>
        <taxon>Eukaryota</taxon>
        <taxon>Metazoa</taxon>
        <taxon>Chordata</taxon>
        <taxon>Craniata</taxon>
        <taxon>Vertebrata</taxon>
        <taxon>Euteleostomi</taxon>
        <taxon>Lepidosauria</taxon>
        <taxon>Squamata</taxon>
        <taxon>Bifurcata</taxon>
        <taxon>Gekkota</taxon>
        <taxon>Sphaerodactylidae</taxon>
        <taxon>Sphaerodactylus</taxon>
    </lineage>
</organism>
<keyword evidence="2" id="KW-1185">Reference proteome</keyword>
<accession>A0ACB8F4H0</accession>
<sequence length="89" mass="9871">MLSQSQEAQAPLLLSHVQPEVFLAVIEYLYTNSVTFNNAIALEVLTSSIEYGLNDLRKFSSLLRCSTVTLSQMAAVQGLRRQGLFPPIK</sequence>
<dbReference type="Proteomes" id="UP000827872">
    <property type="component" value="Linkage Group LG05"/>
</dbReference>
<reference evidence="1" key="1">
    <citation type="submission" date="2021-08" db="EMBL/GenBank/DDBJ databases">
        <title>The first chromosome-level gecko genome reveals the dynamic sex chromosomes of Neotropical dwarf geckos (Sphaerodactylidae: Sphaerodactylus).</title>
        <authorList>
            <person name="Pinto B.J."/>
            <person name="Keating S.E."/>
            <person name="Gamble T."/>
        </authorList>
    </citation>
    <scope>NUCLEOTIDE SEQUENCE</scope>
    <source>
        <strain evidence="1">TG3544</strain>
    </source>
</reference>
<comment type="caution">
    <text evidence="1">The sequence shown here is derived from an EMBL/GenBank/DDBJ whole genome shotgun (WGS) entry which is preliminary data.</text>
</comment>
<protein>
    <submittedName>
        <fullName evidence="1">Uncharacterized protein</fullName>
    </submittedName>
</protein>
<proteinExistence type="predicted"/>
<evidence type="ECO:0000313" key="1">
    <source>
        <dbReference type="EMBL" id="KAH8000016.1"/>
    </source>
</evidence>
<dbReference type="EMBL" id="CM037618">
    <property type="protein sequence ID" value="KAH8000016.1"/>
    <property type="molecule type" value="Genomic_DNA"/>
</dbReference>
<gene>
    <name evidence="1" type="ORF">K3G42_021654</name>
</gene>
<evidence type="ECO:0000313" key="2">
    <source>
        <dbReference type="Proteomes" id="UP000827872"/>
    </source>
</evidence>
<name>A0ACB8F4H0_9SAUR</name>